<sequence length="163" mass="19156">DNKSMRLNNCDPNLNYRIIPEGEKRFNLDKRWPQLENTKEFALAKQPFWEKEYKRHGTCCKNLYNQATYFDLAMNLIDKFDVLTILRDQGIIPGTYYVVKRVEDAIKKVTHQLPKLNCVVNNIVGQELSEIVICFEPNGKYVDSCRRPGSCNQNGNMERIFFR</sequence>
<gene>
    <name evidence="5" type="primary">S-RNase</name>
</gene>
<evidence type="ECO:0000256" key="3">
    <source>
        <dbReference type="ARBA" id="ARBA00023239"/>
    </source>
</evidence>
<dbReference type="Gene3D" id="3.90.730.10">
    <property type="entry name" value="Ribonuclease T2-like"/>
    <property type="match status" value="1"/>
</dbReference>
<evidence type="ECO:0000256" key="1">
    <source>
        <dbReference type="ARBA" id="ARBA00007469"/>
    </source>
</evidence>
<reference evidence="5" key="1">
    <citation type="journal article" date="2016" name="Theor. Appl. Genet.">
        <title>Allelic diversity of S-RNase alleles in diploid potato species.</title>
        <authorList>
            <person name="Dzidzienyo D.K."/>
            <person name="Bryan G.J."/>
            <person name="Wilde G."/>
            <person name="Robbins T.P."/>
        </authorList>
    </citation>
    <scope>NUCLEOTIDE SEQUENCE</scope>
</reference>
<organism evidence="5">
    <name type="scientific">Solanum stenotomum</name>
    <dbReference type="NCBI Taxonomy" id="172797"/>
    <lineage>
        <taxon>Eukaryota</taxon>
        <taxon>Viridiplantae</taxon>
        <taxon>Streptophyta</taxon>
        <taxon>Embryophyta</taxon>
        <taxon>Tracheophyta</taxon>
        <taxon>Spermatophyta</taxon>
        <taxon>Magnoliopsida</taxon>
        <taxon>eudicotyledons</taxon>
        <taxon>Gunneridae</taxon>
        <taxon>Pentapetalae</taxon>
        <taxon>asterids</taxon>
        <taxon>lamiids</taxon>
        <taxon>Solanales</taxon>
        <taxon>Solanaceae</taxon>
        <taxon>Solanoideae</taxon>
        <taxon>Solaneae</taxon>
        <taxon>Solanum</taxon>
    </lineage>
</organism>
<dbReference type="GO" id="GO:0033897">
    <property type="term" value="F:ribonuclease T2 activity"/>
    <property type="evidence" value="ECO:0007669"/>
    <property type="project" value="InterPro"/>
</dbReference>
<dbReference type="PANTHER" id="PTHR11240">
    <property type="entry name" value="RIBONUCLEASE T2"/>
    <property type="match status" value="1"/>
</dbReference>
<protein>
    <submittedName>
        <fullName evidence="5">Self-incompatibility associated protein</fullName>
    </submittedName>
</protein>
<evidence type="ECO:0000256" key="2">
    <source>
        <dbReference type="ARBA" id="ARBA00022759"/>
    </source>
</evidence>
<keyword evidence="2" id="KW-0378">Hydrolase</keyword>
<keyword evidence="2" id="KW-0540">Nuclease</keyword>
<keyword evidence="2" id="KW-0255">Endonuclease</keyword>
<evidence type="ECO:0000256" key="4">
    <source>
        <dbReference type="RuleBase" id="RU004328"/>
    </source>
</evidence>
<evidence type="ECO:0000313" key="5">
    <source>
        <dbReference type="EMBL" id="AOA60117.1"/>
    </source>
</evidence>
<dbReference type="GO" id="GO:0003723">
    <property type="term" value="F:RNA binding"/>
    <property type="evidence" value="ECO:0007669"/>
    <property type="project" value="InterPro"/>
</dbReference>
<dbReference type="EMBL" id="KX641183">
    <property type="protein sequence ID" value="AOA60117.1"/>
    <property type="molecule type" value="mRNA"/>
</dbReference>
<comment type="similarity">
    <text evidence="1 4">Belongs to the RNase T2 family.</text>
</comment>
<name>A0A1B2M4M7_9SOLN</name>
<dbReference type="AlphaFoldDB" id="A0A1B2M4M7"/>
<dbReference type="PANTHER" id="PTHR11240:SF81">
    <property type="entry name" value="RIBONUCLEASE S-2"/>
    <property type="match status" value="1"/>
</dbReference>
<dbReference type="Pfam" id="PF00445">
    <property type="entry name" value="Ribonuclease_T2"/>
    <property type="match status" value="1"/>
</dbReference>
<proteinExistence type="evidence at transcript level"/>
<dbReference type="SUPFAM" id="SSF55895">
    <property type="entry name" value="Ribonuclease Rh-like"/>
    <property type="match status" value="1"/>
</dbReference>
<dbReference type="InterPro" id="IPR036430">
    <property type="entry name" value="RNase_T2-like_sf"/>
</dbReference>
<dbReference type="GO" id="GO:0005576">
    <property type="term" value="C:extracellular region"/>
    <property type="evidence" value="ECO:0007669"/>
    <property type="project" value="TreeGrafter"/>
</dbReference>
<keyword evidence="3" id="KW-0456">Lyase</keyword>
<feature type="non-terminal residue" evidence="5">
    <location>
        <position position="1"/>
    </location>
</feature>
<dbReference type="InterPro" id="IPR001568">
    <property type="entry name" value="RNase_T2-like"/>
</dbReference>
<accession>A0A1B2M4M7</accession>
<dbReference type="GO" id="GO:0006401">
    <property type="term" value="P:RNA catabolic process"/>
    <property type="evidence" value="ECO:0007669"/>
    <property type="project" value="TreeGrafter"/>
</dbReference>